<protein>
    <recommendedName>
        <fullName evidence="5">Endosome-associated-trafficking regulator 1</fullName>
    </recommendedName>
</protein>
<gene>
    <name evidence="3" type="ORF">PLOB_00016772</name>
</gene>
<comment type="caution">
    <text evidence="3">The sequence shown here is derived from an EMBL/GenBank/DDBJ whole genome shotgun (WGS) entry which is preliminary data.</text>
</comment>
<dbReference type="EMBL" id="CALNXK010000020">
    <property type="protein sequence ID" value="CAH3107620.1"/>
    <property type="molecule type" value="Genomic_DNA"/>
</dbReference>
<feature type="coiled-coil region" evidence="1">
    <location>
        <begin position="324"/>
        <end position="368"/>
    </location>
</feature>
<feature type="compositionally biased region" description="Basic residues" evidence="2">
    <location>
        <begin position="135"/>
        <end position="145"/>
    </location>
</feature>
<sequence length="447" mass="49416">LVFSNHKSTHDVQKDSEVKEDLQDDRNIRKQDDSALASGVIASRERHQAKLPPGAIPKIRPSKPSQSPDGEKIWAQQTLNIDPVSDLEEGGLHEPLHNTQQKLLKQGGDTQPTNGRETSKPKVTCGAVTSEEKHQAKHPGAKPKKRPSELPQSPEDNKSSVQEASTTVGTMSCNHDAVLEGNLRSQSSEQLPLNPNNSEFLTQPSLPFYSNQEPILHDSPSRQPSEAKYLSPPSRRVGKARKASSKDDSSDSGQENNFVTGQDTMVTSQSGTTMQLPPRPSSPEENDDMIKNDGLMQKLKKENKTLRLNETHLVEVNRTLTQVLQKQSEEILCLNNQAETIRTENAQLLEQKGALEQENNELKECATERLAEIAANMETIRMAEAGLRLKFNECEEQKETIRHLKMVIGQLVSRNASGIRTIVDNQTSGSSSDYLQLPGSAVDFSSQ</sequence>
<evidence type="ECO:0000313" key="3">
    <source>
        <dbReference type="EMBL" id="CAH3107620.1"/>
    </source>
</evidence>
<evidence type="ECO:0000313" key="4">
    <source>
        <dbReference type="Proteomes" id="UP001159405"/>
    </source>
</evidence>
<feature type="compositionally biased region" description="Basic and acidic residues" evidence="2">
    <location>
        <begin position="8"/>
        <end position="33"/>
    </location>
</feature>
<feature type="region of interest" description="Disordered" evidence="2">
    <location>
        <begin position="1"/>
        <end position="290"/>
    </location>
</feature>
<name>A0ABN8NIE4_9CNID</name>
<keyword evidence="1" id="KW-0175">Coiled coil</keyword>
<dbReference type="Proteomes" id="UP001159405">
    <property type="component" value="Unassembled WGS sequence"/>
</dbReference>
<evidence type="ECO:0000256" key="2">
    <source>
        <dbReference type="SAM" id="MobiDB-lite"/>
    </source>
</evidence>
<evidence type="ECO:0008006" key="5">
    <source>
        <dbReference type="Google" id="ProtNLM"/>
    </source>
</evidence>
<accession>A0ABN8NIE4</accession>
<proteinExistence type="predicted"/>
<feature type="non-terminal residue" evidence="3">
    <location>
        <position position="447"/>
    </location>
</feature>
<feature type="non-terminal residue" evidence="3">
    <location>
        <position position="1"/>
    </location>
</feature>
<feature type="compositionally biased region" description="Polar residues" evidence="2">
    <location>
        <begin position="97"/>
        <end position="116"/>
    </location>
</feature>
<feature type="compositionally biased region" description="Polar residues" evidence="2">
    <location>
        <begin position="159"/>
        <end position="173"/>
    </location>
</feature>
<feature type="region of interest" description="Disordered" evidence="2">
    <location>
        <begin position="427"/>
        <end position="447"/>
    </location>
</feature>
<evidence type="ECO:0000256" key="1">
    <source>
        <dbReference type="SAM" id="Coils"/>
    </source>
</evidence>
<reference evidence="3 4" key="1">
    <citation type="submission" date="2022-05" db="EMBL/GenBank/DDBJ databases">
        <authorList>
            <consortium name="Genoscope - CEA"/>
            <person name="William W."/>
        </authorList>
    </citation>
    <scope>NUCLEOTIDE SEQUENCE [LARGE SCALE GENOMIC DNA]</scope>
</reference>
<feature type="compositionally biased region" description="Polar residues" evidence="2">
    <location>
        <begin position="253"/>
        <end position="275"/>
    </location>
</feature>
<organism evidence="3 4">
    <name type="scientific">Porites lobata</name>
    <dbReference type="NCBI Taxonomy" id="104759"/>
    <lineage>
        <taxon>Eukaryota</taxon>
        <taxon>Metazoa</taxon>
        <taxon>Cnidaria</taxon>
        <taxon>Anthozoa</taxon>
        <taxon>Hexacorallia</taxon>
        <taxon>Scleractinia</taxon>
        <taxon>Fungiina</taxon>
        <taxon>Poritidae</taxon>
        <taxon>Porites</taxon>
    </lineage>
</organism>
<feature type="compositionally biased region" description="Polar residues" evidence="2">
    <location>
        <begin position="183"/>
        <end position="213"/>
    </location>
</feature>
<keyword evidence="4" id="KW-1185">Reference proteome</keyword>